<dbReference type="InterPro" id="IPR008709">
    <property type="entry name" value="Neurochondrin"/>
</dbReference>
<organism evidence="3 4">
    <name type="scientific">Alaudala cheleensis</name>
    <name type="common">Asian short-toed lark</name>
    <dbReference type="NCBI Taxonomy" id="670337"/>
    <lineage>
        <taxon>Eukaryota</taxon>
        <taxon>Metazoa</taxon>
        <taxon>Chordata</taxon>
        <taxon>Craniata</taxon>
        <taxon>Vertebrata</taxon>
        <taxon>Euteleostomi</taxon>
        <taxon>Archelosauria</taxon>
        <taxon>Archosauria</taxon>
        <taxon>Dinosauria</taxon>
        <taxon>Saurischia</taxon>
        <taxon>Theropoda</taxon>
        <taxon>Coelurosauria</taxon>
        <taxon>Aves</taxon>
        <taxon>Neognathae</taxon>
        <taxon>Neoaves</taxon>
        <taxon>Telluraves</taxon>
        <taxon>Australaves</taxon>
        <taxon>Passeriformes</taxon>
        <taxon>Sylvioidea</taxon>
        <taxon>Alaudidae</taxon>
        <taxon>Alaudala</taxon>
    </lineage>
</organism>
<protein>
    <recommendedName>
        <fullName evidence="2">Neurochondrin</fullName>
    </recommendedName>
</protein>
<dbReference type="GO" id="GO:0048168">
    <property type="term" value="P:regulation of neuronal synaptic plasticity"/>
    <property type="evidence" value="ECO:0007669"/>
    <property type="project" value="TreeGrafter"/>
</dbReference>
<accession>A0A7L2C403</accession>
<dbReference type="AlphaFoldDB" id="A0A7L2C403"/>
<dbReference type="Proteomes" id="UP000571582">
    <property type="component" value="Unassembled WGS sequence"/>
</dbReference>
<dbReference type="Pfam" id="PF05536">
    <property type="entry name" value="Neurochondrin"/>
    <property type="match status" value="1"/>
</dbReference>
<comment type="caution">
    <text evidence="3">The sequence shown here is derived from an EMBL/GenBank/DDBJ whole genome shotgun (WGS) entry which is preliminary data.</text>
</comment>
<proteinExistence type="inferred from homology"/>
<comment type="similarity">
    <text evidence="1">Belongs to the neurochondrin family.</text>
</comment>
<dbReference type="PANTHER" id="PTHR13109:SF7">
    <property type="entry name" value="NEUROCHONDRIN"/>
    <property type="match status" value="1"/>
</dbReference>
<evidence type="ECO:0000313" key="3">
    <source>
        <dbReference type="EMBL" id="NXQ32777.1"/>
    </source>
</evidence>
<dbReference type="PANTHER" id="PTHR13109">
    <property type="entry name" value="NEUROCHONDRIN"/>
    <property type="match status" value="1"/>
</dbReference>
<reference evidence="3 4" key="1">
    <citation type="submission" date="2019-09" db="EMBL/GenBank/DDBJ databases">
        <title>Bird 10,000 Genomes (B10K) Project - Family phase.</title>
        <authorList>
            <person name="Zhang G."/>
        </authorList>
    </citation>
    <scope>NUCLEOTIDE SEQUENCE [LARGE SCALE GENOMIC DNA]</scope>
    <source>
        <strain evidence="3">B10K-DU-001-15</strain>
        <tissue evidence="3">Muscle</tissue>
    </source>
</reference>
<sequence length="712" mass="77417">PRFPAMASDSGDRHATLKRCLGVLRDARNDSEQFAALLLVTKAVRAGEVDAKTRRQIFDAIGFTFPTRLLTSRQPPAGCPPHTFRALGLTLLACFCTDPELAGHSQILNKIPTFNDILLSPCDPDSTSMVDDVYQCLSAVLATAKGPRELVTKGTVSALCQAYLNGGHGSDRALTLLVGLLTIAEARCWQRDAPQLLAVLSKLSSDFLKAEDMTKFELCEVLPHFIPLSPPLTENSQGSECLCRLYKGLADVLGSKLSPSQRDPALKLAAGLVQACGAEWIPAGSAGSKFLALLVNLACVEVRLTLEEPDPLEVEGKKEVVTACYVLMEMGIQECLREENPLLENGQKMQLMRIMEEAFGAVIFYLRQQVKQEELQDPFIFASVRILGAWMAEETSSLKQEICELLPFLVAYARKLFKEGSPAVSLPQAELVSTVGSALPQDALRFLLPGFCHLTAEDRPRDILISEGAPALLCEYFLQQWEVLTSESTAPAPLTSTEMSLQTTCGVFLNLVVTAPDLVRHDKAFSSLMGVLLKSLPLLLPQKHHLVLAANVATLGLMMARILAGSAALQGTQSAKEFFGAAIRFLSQAHTAQAEPSSDSLAMAVSPAYVSAWDDISELWFLGMQALAGCIPLFPWLPHTALQAQWLQELSQLLSRVTPASVDLELVTAFQAVLVELARASEQCRDVILAHQGMEWANLYGMAALEQCLAEQ</sequence>
<keyword evidence="4" id="KW-1185">Reference proteome</keyword>
<name>A0A7L2C403_9PASS</name>
<feature type="non-terminal residue" evidence="3">
    <location>
        <position position="1"/>
    </location>
</feature>
<dbReference type="EMBL" id="VWYE01020826">
    <property type="protein sequence ID" value="NXQ32777.1"/>
    <property type="molecule type" value="Genomic_DNA"/>
</dbReference>
<dbReference type="GO" id="GO:0030425">
    <property type="term" value="C:dendrite"/>
    <property type="evidence" value="ECO:0007669"/>
    <property type="project" value="TreeGrafter"/>
</dbReference>
<feature type="non-terminal residue" evidence="3">
    <location>
        <position position="712"/>
    </location>
</feature>
<evidence type="ECO:0000256" key="1">
    <source>
        <dbReference type="ARBA" id="ARBA00006927"/>
    </source>
</evidence>
<evidence type="ECO:0000313" key="4">
    <source>
        <dbReference type="Proteomes" id="UP000571582"/>
    </source>
</evidence>
<dbReference type="GO" id="GO:0031175">
    <property type="term" value="P:neuron projection development"/>
    <property type="evidence" value="ECO:0007669"/>
    <property type="project" value="TreeGrafter"/>
</dbReference>
<evidence type="ECO:0000256" key="2">
    <source>
        <dbReference type="ARBA" id="ARBA00018324"/>
    </source>
</evidence>
<gene>
    <name evidence="3" type="primary">Ncdn</name>
    <name evidence="3" type="ORF">ALACHE_R03902</name>
</gene>